<dbReference type="Pfam" id="PF03406">
    <property type="entry name" value="Phage_fiber_2"/>
    <property type="match status" value="1"/>
</dbReference>
<dbReference type="EMBL" id="JASKHM010000014">
    <property type="protein sequence ID" value="MEQ4485274.1"/>
    <property type="molecule type" value="Genomic_DNA"/>
</dbReference>
<accession>A0ABV1KYX2</accession>
<dbReference type="Proteomes" id="UP001493487">
    <property type="component" value="Unassembled WGS sequence"/>
</dbReference>
<organism evidence="1 2">
    <name type="scientific">Cohnella silvisoli</name>
    <dbReference type="NCBI Taxonomy" id="2873699"/>
    <lineage>
        <taxon>Bacteria</taxon>
        <taxon>Bacillati</taxon>
        <taxon>Bacillota</taxon>
        <taxon>Bacilli</taxon>
        <taxon>Bacillales</taxon>
        <taxon>Paenibacillaceae</taxon>
        <taxon>Cohnella</taxon>
    </lineage>
</organism>
<sequence>MATTTPRLSLPRPVGTDTFTLASQQALIDAIDSGAASLTELQSLGYKNSVRAATIGNITLSGTQTIDGIALIAGDRVLVKAQSTASQNGIYVVATGAWSRALDADTSAKVITGFEVWVSEGSTQADTKWGLVTNAPITLGTTGLSFQQIPTKLNSATNSTSTIEAATPSAVKTVNDAHNDLDILHWMGV</sequence>
<name>A0ABV1KYX2_9BACL</name>
<comment type="caution">
    <text evidence="1">The sequence shown here is derived from an EMBL/GenBank/DDBJ whole genome shotgun (WGS) entry which is preliminary data.</text>
</comment>
<evidence type="ECO:0000313" key="2">
    <source>
        <dbReference type="Proteomes" id="UP001493487"/>
    </source>
</evidence>
<dbReference type="InterPro" id="IPR005068">
    <property type="entry name" value="Phage_lambda_Stf-r2"/>
</dbReference>
<protein>
    <submittedName>
        <fullName evidence="1">Tail fiber protein</fullName>
    </submittedName>
</protein>
<dbReference type="RefSeq" id="WP_232187295.1">
    <property type="nucleotide sequence ID" value="NZ_JAIOAP010000012.1"/>
</dbReference>
<proteinExistence type="predicted"/>
<reference evidence="1 2" key="1">
    <citation type="journal article" date="2023" name="Genome Announc.">
        <title>Pan-Genome Analyses of the Genus Cohnella and Proposal of the Novel Species Cohnella silvisoli sp. nov., Isolated from Forest Soil.</title>
        <authorList>
            <person name="Wang C."/>
            <person name="Mao L."/>
            <person name="Bao G."/>
            <person name="Zhu H."/>
        </authorList>
    </citation>
    <scope>NUCLEOTIDE SEQUENCE [LARGE SCALE GENOMIC DNA]</scope>
    <source>
        <strain evidence="1 2">NL03-T5-1</strain>
    </source>
</reference>
<keyword evidence="2" id="KW-1185">Reference proteome</keyword>
<evidence type="ECO:0000313" key="1">
    <source>
        <dbReference type="EMBL" id="MEQ4485274.1"/>
    </source>
</evidence>
<gene>
    <name evidence="1" type="ORF">QJS35_23065</name>
</gene>